<evidence type="ECO:0000256" key="12">
    <source>
        <dbReference type="ARBA" id="ARBA00022898"/>
    </source>
</evidence>
<evidence type="ECO:0000256" key="19">
    <source>
        <dbReference type="ARBA" id="ARBA00083297"/>
    </source>
</evidence>
<keyword evidence="13" id="KW-0560">Oxidoreductase</keyword>
<keyword evidence="23" id="KW-1185">Reference proteome</keyword>
<evidence type="ECO:0000256" key="16">
    <source>
        <dbReference type="ARBA" id="ARBA00030179"/>
    </source>
</evidence>
<evidence type="ECO:0000256" key="20">
    <source>
        <dbReference type="RuleBase" id="RU004504"/>
    </source>
</evidence>
<dbReference type="PANTHER" id="PTHR10578:SF107">
    <property type="entry name" value="2-HYDROXYACID OXIDASE 1"/>
    <property type="match status" value="1"/>
</dbReference>
<evidence type="ECO:0000256" key="7">
    <source>
        <dbReference type="ARBA" id="ARBA00022630"/>
    </source>
</evidence>
<reference evidence="22 23" key="1">
    <citation type="journal article" date="2015" name="Environ. Microbiol.">
        <title>Metagenome sequence of Elaphomyces granulatus from sporocarp tissue reveals Ascomycota ectomycorrhizal fingerprints of genome expansion and a Proteobacteria-rich microbiome.</title>
        <authorList>
            <person name="Quandt C.A."/>
            <person name="Kohler A."/>
            <person name="Hesse C.N."/>
            <person name="Sharpton T.J."/>
            <person name="Martin F."/>
            <person name="Spatafora J.W."/>
        </authorList>
    </citation>
    <scope>NUCLEOTIDE SEQUENCE [LARGE SCALE GENOMIC DNA]</scope>
    <source>
        <strain evidence="22 23">OSC145934</strain>
    </source>
</reference>
<comment type="cofactor">
    <cofactor evidence="1">
        <name>FMN</name>
        <dbReference type="ChEBI" id="CHEBI:58210"/>
    </cofactor>
</comment>
<dbReference type="EMBL" id="NPHW01007719">
    <property type="protein sequence ID" value="OXV05118.1"/>
    <property type="molecule type" value="Genomic_DNA"/>
</dbReference>
<dbReference type="FunFam" id="3.20.20.70:FF:000056">
    <property type="entry name" value="hydroxyacid oxidase 2"/>
    <property type="match status" value="1"/>
</dbReference>
<dbReference type="GO" id="GO:0005525">
    <property type="term" value="F:GTP binding"/>
    <property type="evidence" value="ECO:0007669"/>
    <property type="project" value="UniProtKB-KW"/>
</dbReference>
<dbReference type="AlphaFoldDB" id="A0A232LMB7"/>
<comment type="caution">
    <text evidence="22">The sequence shown here is derived from an EMBL/GenBank/DDBJ whole genome shotgun (WGS) entry which is preliminary data.</text>
</comment>
<dbReference type="PROSITE" id="PS00595">
    <property type="entry name" value="AA_TRANSFER_CLASS_5"/>
    <property type="match status" value="1"/>
</dbReference>
<keyword evidence="6" id="KW-0032">Aminotransferase</keyword>
<keyword evidence="11" id="KW-0547">Nucleotide-binding</keyword>
<dbReference type="Gene3D" id="3.90.550.10">
    <property type="entry name" value="Spore Coat Polysaccharide Biosynthesis Protein SpsA, Chain A"/>
    <property type="match status" value="1"/>
</dbReference>
<dbReference type="SUPFAM" id="SSF53383">
    <property type="entry name" value="PLP-dependent transferases"/>
    <property type="match status" value="1"/>
</dbReference>
<keyword evidence="7" id="KW-0285">Flavoprotein</keyword>
<accession>A0A232LMB7</accession>
<dbReference type="Pfam" id="PF19780">
    <property type="entry name" value="DUF6265"/>
    <property type="match status" value="1"/>
</dbReference>
<dbReference type="SUPFAM" id="SSF53448">
    <property type="entry name" value="Nucleotide-diphospho-sugar transferases"/>
    <property type="match status" value="1"/>
</dbReference>
<dbReference type="SUPFAM" id="SSF159283">
    <property type="entry name" value="Guanosine diphospho-D-mannose pyrophosphorylase/mannose-6-phosphate isomerase linker domain"/>
    <property type="match status" value="1"/>
</dbReference>
<dbReference type="InterPro" id="IPR054566">
    <property type="entry name" value="ManC/GMP-like_b-helix"/>
</dbReference>
<dbReference type="InterPro" id="IPR015422">
    <property type="entry name" value="PyrdxlP-dep_Trfase_small"/>
</dbReference>
<evidence type="ECO:0000256" key="3">
    <source>
        <dbReference type="ARBA" id="ARBA00009236"/>
    </source>
</evidence>
<dbReference type="GO" id="GO:0004475">
    <property type="term" value="F:mannose-1-phosphate guanylyltransferase (GTP) activity"/>
    <property type="evidence" value="ECO:0007669"/>
    <property type="project" value="InterPro"/>
</dbReference>
<comment type="similarity">
    <text evidence="15">Belongs to the FMN-dependent alpha-hydroxy acid dehydrogenase family.</text>
</comment>
<dbReference type="InterPro" id="IPR015421">
    <property type="entry name" value="PyrdxlP-dep_Trfase_major"/>
</dbReference>
<evidence type="ECO:0000256" key="8">
    <source>
        <dbReference type="ARBA" id="ARBA00022643"/>
    </source>
</evidence>
<keyword evidence="8" id="KW-0288">FMN</keyword>
<dbReference type="InterPro" id="IPR037396">
    <property type="entry name" value="FMN_HAD"/>
</dbReference>
<dbReference type="EC" id="2.6.1.44" evidence="4"/>
<dbReference type="InterPro" id="IPR046232">
    <property type="entry name" value="DUF6265"/>
</dbReference>
<dbReference type="PROSITE" id="PS00557">
    <property type="entry name" value="FMN_HYDROXY_ACID_DH_1"/>
    <property type="match status" value="1"/>
</dbReference>
<sequence length="1220" mass="135461">MAGGVGARFWPYGTSKMPKQFLPIANSSDTMLQLTIRRIKDIIPLDRIFIITNTQYINEVKKQVPKIPLENIIGEPVGRNTAPCIGLASVILKQFDEKARMLVVPADHLIEDIDEFKKVVEAGLTFVEENDAIVTLGIVPTHPETGYGYIQFIDDAVFTVQHDNKSTVNVFKVKTFAEKPSIDMAKVFLESGDFLWNSGMFIFRSDVILEEMKKSLPDLHHALHKIESVIHTNKYKSVLEQIFAEIKGISIDYGVMEKAKNVYVIKADFKWSDLGSWDEVYRLKTKDKAGNVVSGDSFIKDSHNNLVMSPKGFVSLIGVDDLIVINTRDGLLICKKERSQEVKETEPSEPEYVADQKVNVVKFNVGESTIELLEGTTADSPISLRNLSTIMSFNSFNPPVRTLMGPGPSDVSPRVLQAMAKPTIGHLDPEFIKLLDEIKLSLQKVFLTKNDATVLVSGPGSLGMETCFANLIEYTGTKAVVCVNGFFGGRMKENIERCGGEVLVIEEEWGKAIDLNKVEDALKSDKDIKILAFVHAETSTGVLNDAKGLAALAKKYNCLSIADAVTSLGCVPVQTDEWNIDAVYSCSQKGLSCPPGLSPVSFSGNAIEYIKTRKTKVQNWFLDMTLLMQYWSGEKRIYHHTAPANAYYGLYEAIQILLEEGLENSWKRHWENHLKLKHELESIGLEYLVAEKDRIPHLNAVKIHGGVDDMAVRKRLLNEFSLEIGAGLGPLAGKIWRIGLMGYSSNVKNINYCLSWIIDKWVSAEGESRSYEQWNKINDTLYEGGSETIKNGDTTFTEKLRIEKNGDDIFYIADVKHNAAPVYFKMVSITDNEAVFGNMEHDSPKRITYSNEDGNLHAWIEGPEPVNLYEFESIAKAKLSSMAYDYYSSGACDEITLHKNQSAYREILLKYRVLVDVSNRDLSVSVLGQKISFPVMIAPTAFQQMAHPEGENATARAAYAEDTIMILSTLSNTSVEDAAKATNGNLWFQLYVYRDREVTRELIQRAEKAGCRAIVVTVDAPFLGIRERDVRNGFTLPEGLTVKNMDASLLANVSGADGQSGLTSYFASQLDPSLSWKDIEWLRSVTKLPVILKGIACKEDTMLAAQHNIDAIVISNHGGRQLDTCRATIEVLPEAVECSDGKMEILIDGGIRRGTDVLKAIALGAKAVLIGRPVLWGLAYDGENGVRKVLQILKKEFDLSMALCGCISVSNISPDLIVKK</sequence>
<proteinExistence type="inferred from homology"/>
<dbReference type="InterPro" id="IPR015424">
    <property type="entry name" value="PyrdxlP-dep_Trfase"/>
</dbReference>
<dbReference type="InterPro" id="IPR000262">
    <property type="entry name" value="FMN-dep_DH"/>
</dbReference>
<evidence type="ECO:0000256" key="6">
    <source>
        <dbReference type="ARBA" id="ARBA00022576"/>
    </source>
</evidence>
<protein>
    <recommendedName>
        <fullName evidence="5">Mannose-1-phosphate guanyltransferase</fullName>
        <ecNumber evidence="4">2.6.1.44</ecNumber>
    </recommendedName>
    <alternativeName>
        <fullName evidence="19">Fusaric acid biosynthesis protein 9</fullName>
    </alternativeName>
    <alternativeName>
        <fullName evidence="17">GDP-mannose pyrophosphorylase</fullName>
    </alternativeName>
    <alternativeName>
        <fullName evidence="16">GTP-mannose-1-phosphate guanylyltransferase</fullName>
    </alternativeName>
    <alternativeName>
        <fullName evidence="18">Oxidase FUB9</fullName>
    </alternativeName>
</protein>
<gene>
    <name evidence="22" type="ORF">Egran_07114</name>
</gene>
<evidence type="ECO:0000256" key="17">
    <source>
        <dbReference type="ARBA" id="ARBA00031190"/>
    </source>
</evidence>
<dbReference type="Gene3D" id="3.20.20.70">
    <property type="entry name" value="Aldolase class I"/>
    <property type="match status" value="1"/>
</dbReference>
<evidence type="ECO:0000256" key="4">
    <source>
        <dbReference type="ARBA" id="ARBA00013049"/>
    </source>
</evidence>
<dbReference type="Gene3D" id="3.40.640.10">
    <property type="entry name" value="Type I PLP-dependent aspartate aminotransferase-like (Major domain)"/>
    <property type="match status" value="1"/>
</dbReference>
<dbReference type="Gene3D" id="3.90.1150.10">
    <property type="entry name" value="Aspartate Aminotransferase, domain 1"/>
    <property type="match status" value="1"/>
</dbReference>
<evidence type="ECO:0000313" key="23">
    <source>
        <dbReference type="Proteomes" id="UP000243515"/>
    </source>
</evidence>
<feature type="domain" description="FMN hydroxy acid dehydrogenase" evidence="21">
    <location>
        <begin position="860"/>
        <end position="1220"/>
    </location>
</feature>
<dbReference type="InterPro" id="IPR000192">
    <property type="entry name" value="Aminotrans_V_dom"/>
</dbReference>
<dbReference type="FunFam" id="3.40.640.10:FF:000027">
    <property type="entry name" value="Serine--pyruvate aminotransferase, mitochondrial"/>
    <property type="match status" value="1"/>
</dbReference>
<evidence type="ECO:0000256" key="14">
    <source>
        <dbReference type="ARBA" id="ARBA00023134"/>
    </source>
</evidence>
<dbReference type="GO" id="GO:0016491">
    <property type="term" value="F:oxidoreductase activity"/>
    <property type="evidence" value="ECO:0007669"/>
    <property type="project" value="UniProtKB-KW"/>
</dbReference>
<organism evidence="22 23">
    <name type="scientific">Elaphomyces granulatus</name>
    <dbReference type="NCBI Taxonomy" id="519963"/>
    <lineage>
        <taxon>Eukaryota</taxon>
        <taxon>Fungi</taxon>
        <taxon>Dikarya</taxon>
        <taxon>Ascomycota</taxon>
        <taxon>Pezizomycotina</taxon>
        <taxon>Eurotiomycetes</taxon>
        <taxon>Eurotiomycetidae</taxon>
        <taxon>Eurotiales</taxon>
        <taxon>Elaphomycetaceae</taxon>
        <taxon>Elaphomyces</taxon>
    </lineage>
</organism>
<evidence type="ECO:0000313" key="22">
    <source>
        <dbReference type="EMBL" id="OXV05118.1"/>
    </source>
</evidence>
<dbReference type="InterPro" id="IPR020578">
    <property type="entry name" value="Aminotrans_V_PyrdxlP_BS"/>
</dbReference>
<dbReference type="FunFam" id="3.90.550.10:FF:000046">
    <property type="entry name" value="Mannose-1-phosphate guanylyltransferase (GDP)"/>
    <property type="match status" value="1"/>
</dbReference>
<dbReference type="Pfam" id="PF00266">
    <property type="entry name" value="Aminotran_5"/>
    <property type="match status" value="1"/>
</dbReference>
<dbReference type="Pfam" id="PF22640">
    <property type="entry name" value="ManC_GMP_beta-helix"/>
    <property type="match status" value="1"/>
</dbReference>
<evidence type="ECO:0000256" key="18">
    <source>
        <dbReference type="ARBA" id="ARBA00073420"/>
    </source>
</evidence>
<dbReference type="OrthoDB" id="1925334at2759"/>
<dbReference type="SUPFAM" id="SSF51395">
    <property type="entry name" value="FMN-linked oxidoreductases"/>
    <property type="match status" value="1"/>
</dbReference>
<evidence type="ECO:0000259" key="21">
    <source>
        <dbReference type="PROSITE" id="PS51349"/>
    </source>
</evidence>
<dbReference type="InterPro" id="IPR005835">
    <property type="entry name" value="NTP_transferase_dom"/>
</dbReference>
<evidence type="ECO:0000256" key="5">
    <source>
        <dbReference type="ARBA" id="ARBA00018601"/>
    </source>
</evidence>
<evidence type="ECO:0000256" key="10">
    <source>
        <dbReference type="ARBA" id="ARBA00022695"/>
    </source>
</evidence>
<keyword evidence="9" id="KW-0808">Transferase</keyword>
<dbReference type="CDD" id="cd02509">
    <property type="entry name" value="GDP-M1P_Guanylyltransferase"/>
    <property type="match status" value="1"/>
</dbReference>
<evidence type="ECO:0000256" key="11">
    <source>
        <dbReference type="ARBA" id="ARBA00022741"/>
    </source>
</evidence>
<keyword evidence="10" id="KW-0548">Nucleotidyltransferase</keyword>
<evidence type="ECO:0000256" key="2">
    <source>
        <dbReference type="ARBA" id="ARBA00001933"/>
    </source>
</evidence>
<dbReference type="Proteomes" id="UP000243515">
    <property type="component" value="Unassembled WGS sequence"/>
</dbReference>
<dbReference type="PANTHER" id="PTHR10578">
    <property type="entry name" value="S -2-HYDROXY-ACID OXIDASE-RELATED"/>
    <property type="match status" value="1"/>
</dbReference>
<dbReference type="InterPro" id="IPR012133">
    <property type="entry name" value="Alpha-hydoxy_acid_DH_FMN"/>
</dbReference>
<dbReference type="CDD" id="cd06451">
    <property type="entry name" value="AGAT_like"/>
    <property type="match status" value="1"/>
</dbReference>
<dbReference type="InterPro" id="IPR008259">
    <property type="entry name" value="FMN_hydac_DH_AS"/>
</dbReference>
<dbReference type="GO" id="GO:0005737">
    <property type="term" value="C:cytoplasm"/>
    <property type="evidence" value="ECO:0007669"/>
    <property type="project" value="UniProtKB-ARBA"/>
</dbReference>
<comment type="cofactor">
    <cofactor evidence="2 20">
        <name>pyridoxal 5'-phosphate</name>
        <dbReference type="ChEBI" id="CHEBI:597326"/>
    </cofactor>
</comment>
<dbReference type="Pfam" id="PF00483">
    <property type="entry name" value="NTP_transferase"/>
    <property type="match status" value="1"/>
</dbReference>
<dbReference type="CDD" id="cd02809">
    <property type="entry name" value="alpha_hydroxyacid_oxid_FMN"/>
    <property type="match status" value="1"/>
</dbReference>
<comment type="similarity">
    <text evidence="3">Belongs to the class-V pyridoxal-phosphate-dependent aminotransferase family.</text>
</comment>
<evidence type="ECO:0000256" key="1">
    <source>
        <dbReference type="ARBA" id="ARBA00001917"/>
    </source>
</evidence>
<dbReference type="GO" id="GO:0008453">
    <property type="term" value="F:alanine-glyoxylate transaminase activity"/>
    <property type="evidence" value="ECO:0007669"/>
    <property type="project" value="UniProtKB-EC"/>
</dbReference>
<keyword evidence="14" id="KW-0342">GTP-binding</keyword>
<evidence type="ECO:0000256" key="15">
    <source>
        <dbReference type="ARBA" id="ARBA00024042"/>
    </source>
</evidence>
<evidence type="ECO:0000256" key="9">
    <source>
        <dbReference type="ARBA" id="ARBA00022679"/>
    </source>
</evidence>
<dbReference type="GO" id="GO:0010181">
    <property type="term" value="F:FMN binding"/>
    <property type="evidence" value="ECO:0007669"/>
    <property type="project" value="InterPro"/>
</dbReference>
<name>A0A232LMB7_9EURO</name>
<dbReference type="InterPro" id="IPR029044">
    <property type="entry name" value="Nucleotide-diphossugar_trans"/>
</dbReference>
<dbReference type="Pfam" id="PF01070">
    <property type="entry name" value="FMN_dh"/>
    <property type="match status" value="1"/>
</dbReference>
<dbReference type="InterPro" id="IPR049577">
    <property type="entry name" value="GMPP_N"/>
</dbReference>
<keyword evidence="12" id="KW-0663">Pyridoxal phosphate</keyword>
<dbReference type="PROSITE" id="PS51349">
    <property type="entry name" value="FMN_HYDROXY_ACID_DH_2"/>
    <property type="match status" value="1"/>
</dbReference>
<evidence type="ECO:0000256" key="13">
    <source>
        <dbReference type="ARBA" id="ARBA00023002"/>
    </source>
</evidence>
<dbReference type="InterPro" id="IPR013785">
    <property type="entry name" value="Aldolase_TIM"/>
</dbReference>